<keyword evidence="2" id="KW-1185">Reference proteome</keyword>
<dbReference type="EMBL" id="LJCR01000892">
    <property type="protein sequence ID" value="KPV51491.1"/>
    <property type="molecule type" value="Genomic_DNA"/>
</dbReference>
<reference evidence="1 2" key="1">
    <citation type="submission" date="2015-09" db="EMBL/GenBank/DDBJ databases">
        <title>Draft genome sequence of Kouleothrix aurantiaca JCM 19913.</title>
        <authorList>
            <person name="Hemp J."/>
        </authorList>
    </citation>
    <scope>NUCLEOTIDE SEQUENCE [LARGE SCALE GENOMIC DNA]</scope>
    <source>
        <strain evidence="1 2">COM-B</strain>
    </source>
</reference>
<dbReference type="AlphaFoldDB" id="A0A0P9FER3"/>
<accession>A0A0P9FER3</accession>
<proteinExistence type="predicted"/>
<evidence type="ECO:0000313" key="1">
    <source>
        <dbReference type="EMBL" id="KPV51491.1"/>
    </source>
</evidence>
<protein>
    <submittedName>
        <fullName evidence="1">Uncharacterized protein</fullName>
    </submittedName>
</protein>
<gene>
    <name evidence="1" type="ORF">SE17_20885</name>
</gene>
<name>A0A0P9FER3_9CHLR</name>
<dbReference type="Proteomes" id="UP000050509">
    <property type="component" value="Unassembled WGS sequence"/>
</dbReference>
<organism evidence="1 2">
    <name type="scientific">Kouleothrix aurantiaca</name>
    <dbReference type="NCBI Taxonomy" id="186479"/>
    <lineage>
        <taxon>Bacteria</taxon>
        <taxon>Bacillati</taxon>
        <taxon>Chloroflexota</taxon>
        <taxon>Chloroflexia</taxon>
        <taxon>Chloroflexales</taxon>
        <taxon>Roseiflexineae</taxon>
        <taxon>Roseiflexaceae</taxon>
        <taxon>Kouleothrix</taxon>
    </lineage>
</organism>
<sequence length="147" mass="16301">MTTNSAIGTQPDIIAATHELLASWRGQLGVLLELQRVLPAGQLPDEVPVNVARARREIADVKARLRGWGETVDDQPADAETADPQEIEHTLRLRAIYRRNLAQLSAQRAQFPEREVPLHVTNGIAEASAQLERIESQLRAWGVPFEA</sequence>
<evidence type="ECO:0000313" key="2">
    <source>
        <dbReference type="Proteomes" id="UP000050509"/>
    </source>
</evidence>
<comment type="caution">
    <text evidence="1">The sequence shown here is derived from an EMBL/GenBank/DDBJ whole genome shotgun (WGS) entry which is preliminary data.</text>
</comment>